<reference evidence="2" key="1">
    <citation type="submission" date="2020-11" db="EMBL/GenBank/DDBJ databases">
        <title>Sequencing the genomes of 1000 actinobacteria strains.</title>
        <authorList>
            <person name="Klenk H.-P."/>
        </authorList>
    </citation>
    <scope>NUCLEOTIDE SEQUENCE</scope>
    <source>
        <strain evidence="2">DSM 45356</strain>
    </source>
</reference>
<dbReference type="Gene3D" id="1.25.40.10">
    <property type="entry name" value="Tetratricopeptide repeat domain"/>
    <property type="match status" value="1"/>
</dbReference>
<dbReference type="InterPro" id="IPR032774">
    <property type="entry name" value="WG_beta_rep"/>
</dbReference>
<dbReference type="InterPro" id="IPR011990">
    <property type="entry name" value="TPR-like_helical_dom_sf"/>
</dbReference>
<dbReference type="Pfam" id="PF14903">
    <property type="entry name" value="WG_beta_rep"/>
    <property type="match status" value="2"/>
</dbReference>
<protein>
    <submittedName>
        <fullName evidence="2">Tetratricopeptide (TPR) repeat protein</fullName>
    </submittedName>
</protein>
<evidence type="ECO:0000313" key="3">
    <source>
        <dbReference type="Proteomes" id="UP000622552"/>
    </source>
</evidence>
<name>A0A8J7GTG6_9ACTN</name>
<dbReference type="RefSeq" id="WP_197005004.1">
    <property type="nucleotide sequence ID" value="NZ_BONS01000017.1"/>
</dbReference>
<proteinExistence type="predicted"/>
<organism evidence="2 3">
    <name type="scientific">Longispora fulva</name>
    <dbReference type="NCBI Taxonomy" id="619741"/>
    <lineage>
        <taxon>Bacteria</taxon>
        <taxon>Bacillati</taxon>
        <taxon>Actinomycetota</taxon>
        <taxon>Actinomycetes</taxon>
        <taxon>Micromonosporales</taxon>
        <taxon>Micromonosporaceae</taxon>
        <taxon>Longispora</taxon>
    </lineage>
</organism>
<dbReference type="AlphaFoldDB" id="A0A8J7GTG6"/>
<keyword evidence="3" id="KW-1185">Reference proteome</keyword>
<dbReference type="Proteomes" id="UP000622552">
    <property type="component" value="Unassembled WGS sequence"/>
</dbReference>
<sequence>MTPPATLPTAAPAPRVEPTPRALPSHSPAPVPAATPAVQAAAPEPTPAVEAVARPVEVPARPPVEVAPAPAVTEVPEVPAYVPTDDAVPCDGDPERALAEARFPLDPVTLRETVSDPGQLRSIRAALTSRISDTSDPGTRARLLGLRAVTHRLLGEYDPALSDARLAVEHAESTDQLRRISLSRARLARVHQWRGEHRAADELYFQANSTELPGPLRASLFTHASRSAYDQGRLIEAATYLERALELRRLTYDAELIGEVELVLDAIAERATAVGFGPMPRQRISPEQRVPDGDYADAQPYRDGLAWVRRAEDDDWMAVDPDGRVVISAGYDDVRPFRYGVAAVRRASGWGAVDTRGKVMLSFSYDQFCTALADGRYVEGFTEEGLAVVERGGRKGVVDRTGRVLIQPAYRGLVIHPVAYLIVSAEHRWGALDRRGDEIIEPVFASRAEVIEHVERMMSTARPVL</sequence>
<dbReference type="PANTHER" id="PTHR37841:SF1">
    <property type="entry name" value="DUF3298 DOMAIN-CONTAINING PROTEIN"/>
    <property type="match status" value="1"/>
</dbReference>
<evidence type="ECO:0000313" key="2">
    <source>
        <dbReference type="EMBL" id="MBG6138224.1"/>
    </source>
</evidence>
<dbReference type="PANTHER" id="PTHR37841">
    <property type="entry name" value="GLR2918 PROTEIN"/>
    <property type="match status" value="1"/>
</dbReference>
<dbReference type="EMBL" id="JADOUF010000001">
    <property type="protein sequence ID" value="MBG6138224.1"/>
    <property type="molecule type" value="Genomic_DNA"/>
</dbReference>
<comment type="caution">
    <text evidence="2">The sequence shown here is derived from an EMBL/GenBank/DDBJ whole genome shotgun (WGS) entry which is preliminary data.</text>
</comment>
<gene>
    <name evidence="2" type="ORF">IW245_004418</name>
</gene>
<accession>A0A8J7GTG6</accession>
<feature type="compositionally biased region" description="Low complexity" evidence="1">
    <location>
        <begin position="34"/>
        <end position="48"/>
    </location>
</feature>
<evidence type="ECO:0000256" key="1">
    <source>
        <dbReference type="SAM" id="MobiDB-lite"/>
    </source>
</evidence>
<dbReference type="SUPFAM" id="SSF48452">
    <property type="entry name" value="TPR-like"/>
    <property type="match status" value="1"/>
</dbReference>
<feature type="region of interest" description="Disordered" evidence="1">
    <location>
        <begin position="1"/>
        <end position="48"/>
    </location>
</feature>